<accession>A0A084JIU1</accession>
<dbReference type="EMBL" id="JPMD01000001">
    <property type="protein sequence ID" value="KEZ88875.1"/>
    <property type="molecule type" value="Genomic_DNA"/>
</dbReference>
<dbReference type="AlphaFoldDB" id="A0A084JIU1"/>
<protein>
    <submittedName>
        <fullName evidence="1">Uncharacterized protein</fullName>
    </submittedName>
</protein>
<reference evidence="1 2" key="1">
    <citation type="submission" date="2014-07" db="EMBL/GenBank/DDBJ databases">
        <title>Draft genome of Clostridium sulfidigenes 113A isolated from sediments associated with methane hydrate from Krishna Godavari basin.</title>
        <authorList>
            <person name="Honkalas V.S."/>
            <person name="Dabir A.P."/>
            <person name="Arora P."/>
            <person name="Dhakephalkar P.K."/>
        </authorList>
    </citation>
    <scope>NUCLEOTIDE SEQUENCE [LARGE SCALE GENOMIC DNA]</scope>
    <source>
        <strain evidence="1 2">113A</strain>
    </source>
</reference>
<dbReference type="Proteomes" id="UP000028542">
    <property type="component" value="Unassembled WGS sequence"/>
</dbReference>
<dbReference type="RefSeq" id="WP_035129330.1">
    <property type="nucleotide sequence ID" value="NZ_JPMD01000001.1"/>
</dbReference>
<evidence type="ECO:0000313" key="2">
    <source>
        <dbReference type="Proteomes" id="UP000028542"/>
    </source>
</evidence>
<keyword evidence="2" id="KW-1185">Reference proteome</keyword>
<evidence type="ECO:0000313" key="1">
    <source>
        <dbReference type="EMBL" id="KEZ88875.1"/>
    </source>
</evidence>
<name>A0A084JIU1_9CLOT</name>
<sequence length="241" mass="28423">MKKRCTIEISEEEIKFVKEKIKDLKKHKNFYCTYCSKKNYKDSDVAVEENLRKLNLDIILEGEEIFVHNVFVPKVNKIKLDLIVKNQVIKIFYDIENIIFNYEIIRNKRGKLEVAIYCINVKDSLLMNRELFLGANINSVIPIQQLYTNKYNKKIKNGEFTLIIYRNKYVYIIEVENGAIRANRVINGSKENVNIEILAFLREISGEEHNNKGIYIITDEKKEKVKVANLYEMKRSFPVNS</sequence>
<dbReference type="STRING" id="318464.IO99_01570"/>
<comment type="caution">
    <text evidence="1">The sequence shown here is derived from an EMBL/GenBank/DDBJ whole genome shotgun (WGS) entry which is preliminary data.</text>
</comment>
<proteinExistence type="predicted"/>
<organism evidence="1 2">
    <name type="scientific">Clostridium sulfidigenes</name>
    <dbReference type="NCBI Taxonomy" id="318464"/>
    <lineage>
        <taxon>Bacteria</taxon>
        <taxon>Bacillati</taxon>
        <taxon>Bacillota</taxon>
        <taxon>Clostridia</taxon>
        <taxon>Eubacteriales</taxon>
        <taxon>Clostridiaceae</taxon>
        <taxon>Clostridium</taxon>
    </lineage>
</organism>
<gene>
    <name evidence="1" type="ORF">IO99_01570</name>
</gene>